<dbReference type="AlphaFoldDB" id="A0A409YFB8"/>
<name>A0A409YFB8_9AGAR</name>
<evidence type="ECO:0000256" key="1">
    <source>
        <dbReference type="SAM" id="MobiDB-lite"/>
    </source>
</evidence>
<reference evidence="2 3" key="1">
    <citation type="journal article" date="2018" name="Evol. Lett.">
        <title>Horizontal gene cluster transfer increased hallucinogenic mushroom diversity.</title>
        <authorList>
            <person name="Reynolds H.T."/>
            <person name="Vijayakumar V."/>
            <person name="Gluck-Thaler E."/>
            <person name="Korotkin H.B."/>
            <person name="Matheny P.B."/>
            <person name="Slot J.C."/>
        </authorList>
    </citation>
    <scope>NUCLEOTIDE SEQUENCE [LARGE SCALE GENOMIC DNA]</scope>
    <source>
        <strain evidence="2 3">SRW20</strain>
    </source>
</reference>
<organism evidence="2 3">
    <name type="scientific">Gymnopilus dilepis</name>
    <dbReference type="NCBI Taxonomy" id="231916"/>
    <lineage>
        <taxon>Eukaryota</taxon>
        <taxon>Fungi</taxon>
        <taxon>Dikarya</taxon>
        <taxon>Basidiomycota</taxon>
        <taxon>Agaricomycotina</taxon>
        <taxon>Agaricomycetes</taxon>
        <taxon>Agaricomycetidae</taxon>
        <taxon>Agaricales</taxon>
        <taxon>Agaricineae</taxon>
        <taxon>Hymenogastraceae</taxon>
        <taxon>Gymnopilus</taxon>
    </lineage>
</organism>
<protein>
    <submittedName>
        <fullName evidence="2">Uncharacterized protein</fullName>
    </submittedName>
</protein>
<sequence>MKYLADEALVSSRNANLAFEHVNTDWHQALAPPAARSSKAQCGSRRRSPFSLIPLSRRQQRSTPSGRLPIRRVVQITQILFHISYGGLNIQHSPSVRGLKPGEGVARRREIDG</sequence>
<proteinExistence type="predicted"/>
<accession>A0A409YFB8</accession>
<dbReference type="Proteomes" id="UP000284706">
    <property type="component" value="Unassembled WGS sequence"/>
</dbReference>
<evidence type="ECO:0000313" key="3">
    <source>
        <dbReference type="Proteomes" id="UP000284706"/>
    </source>
</evidence>
<dbReference type="InParanoid" id="A0A409YFB8"/>
<feature type="region of interest" description="Disordered" evidence="1">
    <location>
        <begin position="30"/>
        <end position="50"/>
    </location>
</feature>
<keyword evidence="3" id="KW-1185">Reference proteome</keyword>
<dbReference type="EMBL" id="NHYE01000912">
    <property type="protein sequence ID" value="PPR01703.1"/>
    <property type="molecule type" value="Genomic_DNA"/>
</dbReference>
<evidence type="ECO:0000313" key="2">
    <source>
        <dbReference type="EMBL" id="PPR01703.1"/>
    </source>
</evidence>
<comment type="caution">
    <text evidence="2">The sequence shown here is derived from an EMBL/GenBank/DDBJ whole genome shotgun (WGS) entry which is preliminary data.</text>
</comment>
<gene>
    <name evidence="2" type="ORF">CVT26_013102</name>
</gene>